<dbReference type="EMBL" id="LSMT01000246">
    <property type="protein sequence ID" value="PFX22235.1"/>
    <property type="molecule type" value="Genomic_DNA"/>
</dbReference>
<evidence type="ECO:0000313" key="1">
    <source>
        <dbReference type="EMBL" id="PFX22235.1"/>
    </source>
</evidence>
<dbReference type="InterPro" id="IPR043502">
    <property type="entry name" value="DNA/RNA_pol_sf"/>
</dbReference>
<name>A0A2B4S171_STYPI</name>
<organism evidence="1 2">
    <name type="scientific">Stylophora pistillata</name>
    <name type="common">Smooth cauliflower coral</name>
    <dbReference type="NCBI Taxonomy" id="50429"/>
    <lineage>
        <taxon>Eukaryota</taxon>
        <taxon>Metazoa</taxon>
        <taxon>Cnidaria</taxon>
        <taxon>Anthozoa</taxon>
        <taxon>Hexacorallia</taxon>
        <taxon>Scleractinia</taxon>
        <taxon>Astrocoeniina</taxon>
        <taxon>Pocilloporidae</taxon>
        <taxon>Stylophora</taxon>
    </lineage>
</organism>
<comment type="caution">
    <text evidence="1">The sequence shown here is derived from an EMBL/GenBank/DDBJ whole genome shotgun (WGS) entry which is preliminary data.</text>
</comment>
<dbReference type="Gene3D" id="3.30.70.270">
    <property type="match status" value="1"/>
</dbReference>
<dbReference type="OrthoDB" id="1866965at2759"/>
<dbReference type="PANTHER" id="PTHR31743:SF1">
    <property type="entry name" value="SHORT TRANSIENT RECEPTOR POTENTIAL CHANNEL 4-ASSOCIATED PROTEIN"/>
    <property type="match status" value="1"/>
</dbReference>
<gene>
    <name evidence="1" type="primary">TRPC4AP</name>
    <name evidence="1" type="ORF">AWC38_SpisGene13255</name>
</gene>
<dbReference type="PANTHER" id="PTHR31743">
    <property type="entry name" value="TRANSIENT RECEPTOR POTENTIAL CHANNEL 4-ASSOCIATED PROTEIN TCPC4AP"/>
    <property type="match status" value="1"/>
</dbReference>
<proteinExistence type="predicted"/>
<dbReference type="GO" id="GO:0031464">
    <property type="term" value="C:Cul4A-RING E3 ubiquitin ligase complex"/>
    <property type="evidence" value="ECO:0007669"/>
    <property type="project" value="InterPro"/>
</dbReference>
<dbReference type="Proteomes" id="UP000225706">
    <property type="component" value="Unassembled WGS sequence"/>
</dbReference>
<dbReference type="GO" id="GO:0019902">
    <property type="term" value="F:phosphatase binding"/>
    <property type="evidence" value="ECO:0007669"/>
    <property type="project" value="TreeGrafter"/>
</dbReference>
<evidence type="ECO:0000313" key="2">
    <source>
        <dbReference type="Proteomes" id="UP000225706"/>
    </source>
</evidence>
<dbReference type="SUPFAM" id="SSF56672">
    <property type="entry name" value="DNA/RNA polymerases"/>
    <property type="match status" value="1"/>
</dbReference>
<dbReference type="STRING" id="50429.A0A2B4S171"/>
<dbReference type="GO" id="GO:0006511">
    <property type="term" value="P:ubiquitin-dependent protein catabolic process"/>
    <property type="evidence" value="ECO:0007669"/>
    <property type="project" value="InterPro"/>
</dbReference>
<dbReference type="Pfam" id="PF12463">
    <property type="entry name" value="DUF3689"/>
    <property type="match status" value="1"/>
</dbReference>
<protein>
    <submittedName>
        <fullName evidence="1">Short transient receptor potential channel 4-associated protein</fullName>
    </submittedName>
</protein>
<keyword evidence="2" id="KW-1185">Reference proteome</keyword>
<reference evidence="2" key="1">
    <citation type="journal article" date="2017" name="bioRxiv">
        <title>Comparative analysis of the genomes of Stylophora pistillata and Acropora digitifera provides evidence for extensive differences between species of corals.</title>
        <authorList>
            <person name="Voolstra C.R."/>
            <person name="Li Y."/>
            <person name="Liew Y.J."/>
            <person name="Baumgarten S."/>
            <person name="Zoccola D."/>
            <person name="Flot J.-F."/>
            <person name="Tambutte S."/>
            <person name="Allemand D."/>
            <person name="Aranda M."/>
        </authorList>
    </citation>
    <scope>NUCLEOTIDE SEQUENCE [LARGE SCALE GENOMIC DNA]</scope>
</reference>
<sequence length="1355" mass="153560">MMAKRNRNLVSCIMASQVSGKCIRTNMLPKDFIEDVDRRLNFKEIPVILAKLERHSSLQRFNVTKCMRYIEELSHFFSETMSVSEMFYSENELPVYTKERARIGQVLNLFGGVEIVVQILFYPVTYGFKLCKIKPTRLQQTELYLGCLDFIHNICLVVDGVAINLAKRNELISHLFTLLEQKKTFSRALVVLEDLFGSRKELIDLDRIVNMRKLINILDQKQLGNFCRVLSFTLSDLESVEERSTLLAQDEVDRRGMSQKDVADNNQATLIGLKEFLPRIVRLACQPMVERSSHFLDMVDFQTFLQDVFMSEGLDLESDEHESLGHRTLRSSFSHIQGHIHEVMHKVEVFYVLCLFLTGKHKLIKQTATNPLRSLTTNGSAVPKAQRLTAAQKNAHLDLLLSQIANFCPVISRNSIVKHSTSLTDIWQKIRQHYGFQSTGAHFLDLASIHLQPDERPEDLFQRLMAFFEDNLLSVHGGLTHHGDQVAADEDLSPTLENTVVILWLQLIHPDLPLLVKQKNGSELRHKTLASLKPEISLALGSLLDELRSINDTKAMHIGSTTPRRHSNSDLSHPHRRPFLSCILCKTAGHPHKTHNLMDCRYLPDWDCRPWAQLRMVTDDPDDLDAEICEPLDESSDLVVPPVQGEEPTAICVSIVQSPLLHTFYHKHPVQLTLDTGATSNTISASSTKCQIKIGGTEIISYSSPSRHTRQLNIRRTQSFLLRNPNHTVLLTCHANQKRHGLRPSKFNLWIMRTNAGSHSTIGTPLKNYETSSIRSKKVNVHVEYLDTSFLVKIPNGSSRLVTSFGEVAQYSKPQPSLLPKVDGVQREIGKWKYIVITDLLKSFYQIPLANSSNCGVATPFKSIHVYTRSAMGLPGSKTCLEELMSRVLGDLIQEGCVPKNRRQPNGGATIHIDPAPGFCALTTDPILLSHGITLEIGRVKNPSKNPVTECAIESLGLELLNLSPEGGPVNNVQKKLSEMRLIPGMSQLFDKMSWLNETERMNQDLMDLEIADHECTPQTALKIQFLRLVHSFCDRHENKHLLLTPREVDELQELYVQNDLELPESLTNTNRKLCCTGEKGLLSKILETLIRCPPTAPLRFWLSRAIEGFLRGRASVGDQLFLIKRGLLEHLVDHITSEELKPKEILQSSFDLLGELMKFNQFAFIRFDQAISTKQFEKFVGILTSNVVDSNMLIRCLVLSQEHFLSSPFADFSAGAFKLGSLISNWEQMIFLLYKLINSITVGTLTQENVSCLNTTLVFLMFAHRHGKLPAYLMAFVREENIQKNPGFILTNLRLLLEFWKTHYLKRGKDCSALEQSSCISFDHWKQVVDVLLSDSNYSTSVLHYLPSSCSRES</sequence>
<accession>A0A2B4S171</accession>
<dbReference type="Gene3D" id="3.10.10.10">
    <property type="entry name" value="HIV Type 1 Reverse Transcriptase, subunit A, domain 1"/>
    <property type="match status" value="1"/>
</dbReference>
<dbReference type="InterPro" id="IPR022162">
    <property type="entry name" value="TRPC4AP"/>
</dbReference>
<dbReference type="InterPro" id="IPR043128">
    <property type="entry name" value="Rev_trsase/Diguanyl_cyclase"/>
</dbReference>
<keyword evidence="1" id="KW-0675">Receptor</keyword>